<organism evidence="2 3">
    <name type="scientific">Bacterioplanoides pacificum</name>
    <dbReference type="NCBI Taxonomy" id="1171596"/>
    <lineage>
        <taxon>Bacteria</taxon>
        <taxon>Pseudomonadati</taxon>
        <taxon>Pseudomonadota</taxon>
        <taxon>Gammaproteobacteria</taxon>
        <taxon>Oceanospirillales</taxon>
        <taxon>Oceanospirillaceae</taxon>
        <taxon>Bacterioplanoides</taxon>
    </lineage>
</organism>
<accession>A0ABV7VQJ5</accession>
<proteinExistence type="predicted"/>
<evidence type="ECO:0000259" key="1">
    <source>
        <dbReference type="Pfam" id="PF16261"/>
    </source>
</evidence>
<keyword evidence="3" id="KW-1185">Reference proteome</keyword>
<dbReference type="SUPFAM" id="SSF63825">
    <property type="entry name" value="YWTD domain"/>
    <property type="match status" value="1"/>
</dbReference>
<evidence type="ECO:0000313" key="2">
    <source>
        <dbReference type="EMBL" id="MFC3679474.1"/>
    </source>
</evidence>
<dbReference type="RefSeq" id="WP_376865175.1">
    <property type="nucleotide sequence ID" value="NZ_JBHRYB010000005.1"/>
</dbReference>
<sequence length="373" mass="42580">MTDIINEHINSESAPDNRHNNFDFSVSYDAALPELLSYLNISLILTSYQADRLITVRSHHNELDTHFIACPRPMGLTVDQQRLTLGIWAQVLDFRRDDSICDKVDDSGKVDACYLPRASHVSGMINIHDIAWGDEGLWAVNSTFSCLCTLDSNYSFVPRWQPSWITELQPEDRCHLNGMAMRDNKPRYVTTFNQENSAKAWRKNREGRGTLIDIETDVVLADGLMMPHSPRYYRDKLYVCESGYGLIWTVDPQTGEKTLFAKLQGFTRGMAFYDNLMFVGLSRVRASEASLSPPLAQEFAETYSGIWVLDINTAEVVTYLCFEGDIKQVYDIGIIPDAVFPQVLEWQDEKIEHFFHFPDQPVSNKHSVTRESA</sequence>
<dbReference type="NCBIfam" id="TIGR03032">
    <property type="entry name" value="TIGR03032 family protein"/>
    <property type="match status" value="1"/>
</dbReference>
<protein>
    <submittedName>
        <fullName evidence="2">TIGR03032 family protein</fullName>
    </submittedName>
</protein>
<dbReference type="InterPro" id="IPR017481">
    <property type="entry name" value="CHP03032"/>
</dbReference>
<evidence type="ECO:0000313" key="3">
    <source>
        <dbReference type="Proteomes" id="UP001595722"/>
    </source>
</evidence>
<dbReference type="Pfam" id="PF16261">
    <property type="entry name" value="DUF4915"/>
    <property type="match status" value="1"/>
</dbReference>
<feature type="domain" description="Conserved hypothetical protein CHP03032" evidence="1">
    <location>
        <begin position="32"/>
        <end position="344"/>
    </location>
</feature>
<name>A0ABV7VQJ5_9GAMM</name>
<dbReference type="EMBL" id="JBHRYB010000005">
    <property type="protein sequence ID" value="MFC3679474.1"/>
    <property type="molecule type" value="Genomic_DNA"/>
</dbReference>
<dbReference type="Proteomes" id="UP001595722">
    <property type="component" value="Unassembled WGS sequence"/>
</dbReference>
<reference evidence="3" key="1">
    <citation type="journal article" date="2019" name="Int. J. Syst. Evol. Microbiol.">
        <title>The Global Catalogue of Microorganisms (GCM) 10K type strain sequencing project: providing services to taxonomists for standard genome sequencing and annotation.</title>
        <authorList>
            <consortium name="The Broad Institute Genomics Platform"/>
            <consortium name="The Broad Institute Genome Sequencing Center for Infectious Disease"/>
            <person name="Wu L."/>
            <person name="Ma J."/>
        </authorList>
    </citation>
    <scope>NUCLEOTIDE SEQUENCE [LARGE SCALE GENOMIC DNA]</scope>
    <source>
        <strain evidence="3">KCTC 42424</strain>
    </source>
</reference>
<comment type="caution">
    <text evidence="2">The sequence shown here is derived from an EMBL/GenBank/DDBJ whole genome shotgun (WGS) entry which is preliminary data.</text>
</comment>
<gene>
    <name evidence="2" type="ORF">ACFOMG_05025</name>
</gene>